<gene>
    <name evidence="3" type="ORF">N864_21695</name>
</gene>
<dbReference type="Pfam" id="PF13350">
    <property type="entry name" value="Y_phosphatase3"/>
    <property type="match status" value="1"/>
</dbReference>
<evidence type="ECO:0000256" key="1">
    <source>
        <dbReference type="ARBA" id="ARBA00009580"/>
    </source>
</evidence>
<dbReference type="RefSeq" id="WP_081793557.1">
    <property type="nucleotide sequence ID" value="NZ_AWQS01000050.1"/>
</dbReference>
<accession>W9GJV7</accession>
<evidence type="ECO:0000259" key="2">
    <source>
        <dbReference type="PROSITE" id="PS50056"/>
    </source>
</evidence>
<evidence type="ECO:0000313" key="4">
    <source>
        <dbReference type="Proteomes" id="UP000019494"/>
    </source>
</evidence>
<comment type="caution">
    <text evidence="3">The sequence shown here is derived from an EMBL/GenBank/DDBJ whole genome shotgun (WGS) entry which is preliminary data.</text>
</comment>
<sequence>MSVPRAGVVVSPCTADAMVRKVHLAGTTNVRDLGPLPIHDGRWVRRGKVFRGEALTGLGPGPRHLDGDEAQPFKGLGLRTILDLRSDNEYAARPSAWSAVSGATVRRFPVAEGGEGSDTYLMGLIAAGRITQFSAEDLGQFYIGALRRQSATFGSVLRTLSREQALPSLIHCANGKDRTGIVVAVLLSFLGVPRDHIVADYLFSGTSQPDLIDRFVDQIRSAGAEPDAVRPMFETPAVAMHMLLDHLESQPGGTVRYLVGHAGLQPQELDRLQSLLTTDSP</sequence>
<reference evidence="4" key="1">
    <citation type="submission" date="2013-08" db="EMBL/GenBank/DDBJ databases">
        <title>Intrasporangium oryzae NRRL B-24470.</title>
        <authorList>
            <person name="Liu H."/>
            <person name="Wang G."/>
        </authorList>
    </citation>
    <scope>NUCLEOTIDE SEQUENCE [LARGE SCALE GENOMIC DNA]</scope>
    <source>
        <strain evidence="4">Q5-1</strain>
    </source>
</reference>
<protein>
    <submittedName>
        <fullName evidence="3">Protein tyrosine phosphatase</fullName>
    </submittedName>
</protein>
<dbReference type="Proteomes" id="UP000019494">
    <property type="component" value="Unassembled WGS sequence"/>
</dbReference>
<dbReference type="PROSITE" id="PS00383">
    <property type="entry name" value="TYR_PHOSPHATASE_1"/>
    <property type="match status" value="1"/>
</dbReference>
<dbReference type="AlphaFoldDB" id="W9GJV7"/>
<dbReference type="GO" id="GO:0004721">
    <property type="term" value="F:phosphoprotein phosphatase activity"/>
    <property type="evidence" value="ECO:0007669"/>
    <property type="project" value="InterPro"/>
</dbReference>
<dbReference type="Gene3D" id="3.90.190.10">
    <property type="entry name" value="Protein tyrosine phosphatase superfamily"/>
    <property type="match status" value="1"/>
</dbReference>
<dbReference type="InterPro" id="IPR016130">
    <property type="entry name" value="Tyr_Pase_AS"/>
</dbReference>
<proteinExistence type="inferred from homology"/>
<dbReference type="InterPro" id="IPR000387">
    <property type="entry name" value="Tyr_Pase_dom"/>
</dbReference>
<dbReference type="PROSITE" id="PS50056">
    <property type="entry name" value="TYR_PHOSPHATASE_2"/>
    <property type="match status" value="1"/>
</dbReference>
<name>W9GJV7_9MICO</name>
<dbReference type="InterPro" id="IPR029021">
    <property type="entry name" value="Prot-tyrosine_phosphatase-like"/>
</dbReference>
<dbReference type="EMBL" id="AWQS01000050">
    <property type="protein sequence ID" value="EWT06390.1"/>
    <property type="molecule type" value="Genomic_DNA"/>
</dbReference>
<keyword evidence="4" id="KW-1185">Reference proteome</keyword>
<dbReference type="SUPFAM" id="SSF52799">
    <property type="entry name" value="(Phosphotyrosine protein) phosphatases II"/>
    <property type="match status" value="1"/>
</dbReference>
<dbReference type="PANTHER" id="PTHR31126">
    <property type="entry name" value="TYROSINE-PROTEIN PHOSPHATASE"/>
    <property type="match status" value="1"/>
</dbReference>
<dbReference type="InterPro" id="IPR026893">
    <property type="entry name" value="Tyr/Ser_Pase_IphP-type"/>
</dbReference>
<comment type="similarity">
    <text evidence="1">Belongs to the protein-tyrosine phosphatase family.</text>
</comment>
<evidence type="ECO:0000313" key="3">
    <source>
        <dbReference type="EMBL" id="EWT06390.1"/>
    </source>
</evidence>
<dbReference type="PANTHER" id="PTHR31126:SF1">
    <property type="entry name" value="TYROSINE SPECIFIC PROTEIN PHOSPHATASES DOMAIN-CONTAINING PROTEIN"/>
    <property type="match status" value="1"/>
</dbReference>
<organism evidence="3 4">
    <name type="scientific">Intrasporangium chromatireducens Q5-1</name>
    <dbReference type="NCBI Taxonomy" id="584657"/>
    <lineage>
        <taxon>Bacteria</taxon>
        <taxon>Bacillati</taxon>
        <taxon>Actinomycetota</taxon>
        <taxon>Actinomycetes</taxon>
        <taxon>Micrococcales</taxon>
        <taxon>Intrasporangiaceae</taxon>
        <taxon>Intrasporangium</taxon>
    </lineage>
</organism>
<feature type="domain" description="Tyrosine specific protein phosphatases" evidence="2">
    <location>
        <begin position="151"/>
        <end position="187"/>
    </location>
</feature>